<sequence length="397" mass="42156">MIRAMYAGIGGMKSFQTKLDVVGNNIANVNTSGFKKGRVTFQDLVSQQMSGAATPTDNRGGINPMQVGLGTSMGSIDTIHTQGSLQTTGRDLDIGITGDGFFIVNDGGQSYYSRAGNFYLDENGDLVNANGLRVQGYSVVDGELDTNTLGPLQIASGQLIPPQATDEAQFKGNLNSETQVGETVNVPYPVIDSLGNMHYLELTFQKQAGNEWTVQAGGQALGNVNFGNDGSFVAADDMTVNFNPGNNANPLNIELDFSRMSQYARNSTADIHYVSGNVDGTLESYSISQAGEIMGVFSNGEVRLLGQIALATFNNPGGLSKSGNNLYMVSNNSGNPQVGLAGDGGRGMLTGASLEMSNVDLSEEFTEMIVAQRGFQANTRMITTSDEILQELVNLKR</sequence>
<dbReference type="InterPro" id="IPR037925">
    <property type="entry name" value="FlgE/F/G-like"/>
</dbReference>
<evidence type="ECO:0000313" key="10">
    <source>
        <dbReference type="EMBL" id="ADU30751.1"/>
    </source>
</evidence>
<comment type="similarity">
    <text evidence="2 5">Belongs to the flagella basal body rod proteins family.</text>
</comment>
<accession>E6TSV9</accession>
<proteinExistence type="inferred from homology"/>
<dbReference type="GO" id="GO:0071978">
    <property type="term" value="P:bacterial-type flagellum-dependent swarming motility"/>
    <property type="evidence" value="ECO:0007669"/>
    <property type="project" value="TreeGrafter"/>
</dbReference>
<dbReference type="EMBL" id="CP002394">
    <property type="protein sequence ID" value="ADU30751.1"/>
    <property type="molecule type" value="Genomic_DNA"/>
</dbReference>
<organism evidence="10 11">
    <name type="scientific">Evansella cellulosilytica (strain ATCC 21833 / DSM 2522 / FERM P-1141 / JCM 9156 / N-4)</name>
    <name type="common">Bacillus cellulosilyticus</name>
    <dbReference type="NCBI Taxonomy" id="649639"/>
    <lineage>
        <taxon>Bacteria</taxon>
        <taxon>Bacillati</taxon>
        <taxon>Bacillota</taxon>
        <taxon>Bacilli</taxon>
        <taxon>Bacillales</taxon>
        <taxon>Bacillaceae</taxon>
        <taxon>Evansella</taxon>
    </lineage>
</organism>
<dbReference type="Gene3D" id="2.60.98.20">
    <property type="entry name" value="Flagellar hook protein FlgE"/>
    <property type="match status" value="1"/>
</dbReference>
<comment type="function">
    <text evidence="5">A flexible structure which links the flagellar filament to the drive apparatus in the basal body.</text>
</comment>
<reference evidence="10" key="1">
    <citation type="submission" date="2010-12" db="EMBL/GenBank/DDBJ databases">
        <title>Complete sequence of Bacillus cellulosilyticus DSM 2522.</title>
        <authorList>
            <consortium name="US DOE Joint Genome Institute"/>
            <person name="Lucas S."/>
            <person name="Copeland A."/>
            <person name="Lapidus A."/>
            <person name="Cheng J.-F."/>
            <person name="Bruce D."/>
            <person name="Goodwin L."/>
            <person name="Pitluck S."/>
            <person name="Chertkov O."/>
            <person name="Detter J.C."/>
            <person name="Han C."/>
            <person name="Tapia R."/>
            <person name="Land M."/>
            <person name="Hauser L."/>
            <person name="Jeffries C."/>
            <person name="Kyrpides N."/>
            <person name="Ivanova N."/>
            <person name="Mikhailova N."/>
            <person name="Brumm P."/>
            <person name="Mead D."/>
            <person name="Woyke T."/>
        </authorList>
    </citation>
    <scope>NUCLEOTIDE SEQUENCE [LARGE SCALE GENOMIC DNA]</scope>
    <source>
        <strain evidence="10">DSM 2522</strain>
    </source>
</reference>
<dbReference type="GO" id="GO:0009425">
    <property type="term" value="C:bacterial-type flagellum basal body"/>
    <property type="evidence" value="ECO:0007669"/>
    <property type="project" value="UniProtKB-SubCell"/>
</dbReference>
<evidence type="ECO:0000259" key="7">
    <source>
        <dbReference type="Pfam" id="PF06429"/>
    </source>
</evidence>
<gene>
    <name evidence="10" type="ordered locus">Bcell_2494</name>
</gene>
<evidence type="ECO:0000256" key="2">
    <source>
        <dbReference type="ARBA" id="ARBA00009677"/>
    </source>
</evidence>
<dbReference type="RefSeq" id="WP_013489085.1">
    <property type="nucleotide sequence ID" value="NC_014829.1"/>
</dbReference>
<dbReference type="NCBIfam" id="TIGR03506">
    <property type="entry name" value="FlgEFG_subfam"/>
    <property type="match status" value="1"/>
</dbReference>
<dbReference type="Pfam" id="PF22692">
    <property type="entry name" value="LlgE_F_G_D1"/>
    <property type="match status" value="1"/>
</dbReference>
<comment type="subcellular location">
    <subcellularLocation>
        <location evidence="1 5">Bacterial flagellum basal body</location>
    </subcellularLocation>
</comment>
<dbReference type="PROSITE" id="PS00588">
    <property type="entry name" value="FLAGELLA_BB_ROD"/>
    <property type="match status" value="1"/>
</dbReference>
<dbReference type="Pfam" id="PF07559">
    <property type="entry name" value="FlgE_D2"/>
    <property type="match status" value="1"/>
</dbReference>
<evidence type="ECO:0000256" key="3">
    <source>
        <dbReference type="ARBA" id="ARBA00019015"/>
    </source>
</evidence>
<dbReference type="Pfam" id="PF00460">
    <property type="entry name" value="Flg_bb_rod"/>
    <property type="match status" value="1"/>
</dbReference>
<dbReference type="Proteomes" id="UP000001401">
    <property type="component" value="Chromosome"/>
</dbReference>
<dbReference type="PANTHER" id="PTHR30435">
    <property type="entry name" value="FLAGELLAR PROTEIN"/>
    <property type="match status" value="1"/>
</dbReference>
<dbReference type="InterPro" id="IPR037058">
    <property type="entry name" value="Falgellar_hook_FlgE_sf"/>
</dbReference>
<evidence type="ECO:0000259" key="9">
    <source>
        <dbReference type="Pfam" id="PF22692"/>
    </source>
</evidence>
<evidence type="ECO:0000259" key="6">
    <source>
        <dbReference type="Pfam" id="PF00460"/>
    </source>
</evidence>
<dbReference type="GO" id="GO:0009424">
    <property type="term" value="C:bacterial-type flagellum hook"/>
    <property type="evidence" value="ECO:0007669"/>
    <property type="project" value="TreeGrafter"/>
</dbReference>
<dbReference type="HOGENOM" id="CLU_013687_2_4_9"/>
<protein>
    <recommendedName>
        <fullName evidence="3 5">Flagellar hook protein FlgE</fullName>
    </recommendedName>
</protein>
<dbReference type="SUPFAM" id="SSF117143">
    <property type="entry name" value="Flagellar hook protein flgE"/>
    <property type="match status" value="1"/>
</dbReference>
<evidence type="ECO:0000313" key="11">
    <source>
        <dbReference type="Proteomes" id="UP000001401"/>
    </source>
</evidence>
<feature type="domain" description="Flagellar basal body rod protein N-terminal" evidence="6">
    <location>
        <begin position="5"/>
        <end position="35"/>
    </location>
</feature>
<evidence type="ECO:0000259" key="8">
    <source>
        <dbReference type="Pfam" id="PF07559"/>
    </source>
</evidence>
<dbReference type="PANTHER" id="PTHR30435:SF1">
    <property type="entry name" value="FLAGELLAR HOOK PROTEIN FLGE"/>
    <property type="match status" value="1"/>
</dbReference>
<dbReference type="KEGG" id="bco:Bcell_2494"/>
<dbReference type="AlphaFoldDB" id="E6TSV9"/>
<keyword evidence="11" id="KW-1185">Reference proteome</keyword>
<feature type="domain" description="Flagellar basal-body/hook protein C-terminal" evidence="7">
    <location>
        <begin position="353"/>
        <end position="395"/>
    </location>
</feature>
<dbReference type="STRING" id="649639.Bcell_2494"/>
<dbReference type="eggNOG" id="COG1749">
    <property type="taxonomic scope" value="Bacteria"/>
</dbReference>
<dbReference type="GO" id="GO:0005829">
    <property type="term" value="C:cytosol"/>
    <property type="evidence" value="ECO:0007669"/>
    <property type="project" value="TreeGrafter"/>
</dbReference>
<dbReference type="InterPro" id="IPR053967">
    <property type="entry name" value="LlgE_F_G-like_D1"/>
</dbReference>
<name>E6TSV9_EVAC2</name>
<keyword evidence="10" id="KW-0282">Flagellum</keyword>
<dbReference type="OrthoDB" id="9804559at2"/>
<dbReference type="InterPro" id="IPR020013">
    <property type="entry name" value="Flagellar_FlgE/F/G"/>
</dbReference>
<dbReference type="InterPro" id="IPR019776">
    <property type="entry name" value="Flagellar_basal_body_rod_CS"/>
</dbReference>
<dbReference type="InterPro" id="IPR001444">
    <property type="entry name" value="Flag_bb_rod_N"/>
</dbReference>
<feature type="domain" description="Flagellar hook protein FlgE/F/G-like D1" evidence="9">
    <location>
        <begin position="96"/>
        <end position="143"/>
    </location>
</feature>
<dbReference type="Pfam" id="PF06429">
    <property type="entry name" value="Flg_bbr_C"/>
    <property type="match status" value="1"/>
</dbReference>
<keyword evidence="10" id="KW-0969">Cilium</keyword>
<evidence type="ECO:0000256" key="1">
    <source>
        <dbReference type="ARBA" id="ARBA00004117"/>
    </source>
</evidence>
<evidence type="ECO:0000256" key="5">
    <source>
        <dbReference type="RuleBase" id="RU362116"/>
    </source>
</evidence>
<keyword evidence="10" id="KW-0966">Cell projection</keyword>
<feature type="domain" description="Flagellar hook protein FlgE D2" evidence="8">
    <location>
        <begin position="190"/>
        <end position="268"/>
    </location>
</feature>
<dbReference type="InterPro" id="IPR011491">
    <property type="entry name" value="FlgE_D2"/>
</dbReference>
<evidence type="ECO:0000256" key="4">
    <source>
        <dbReference type="ARBA" id="ARBA00023143"/>
    </source>
</evidence>
<dbReference type="InterPro" id="IPR010930">
    <property type="entry name" value="Flg_bb/hook_C_dom"/>
</dbReference>
<keyword evidence="4 5" id="KW-0975">Bacterial flagellum</keyword>